<dbReference type="Pfam" id="PF11716">
    <property type="entry name" value="MDMPI_N"/>
    <property type="match status" value="1"/>
</dbReference>
<proteinExistence type="predicted"/>
<dbReference type="NCBIfam" id="TIGR03086">
    <property type="entry name" value="TIGR03086 family metal-binding protein"/>
    <property type="match status" value="1"/>
</dbReference>
<evidence type="ECO:0000313" key="3">
    <source>
        <dbReference type="Proteomes" id="UP001595823"/>
    </source>
</evidence>
<feature type="domain" description="Mycothiol-dependent maleylpyruvate isomerase metal-binding" evidence="1">
    <location>
        <begin position="9"/>
        <end position="132"/>
    </location>
</feature>
<protein>
    <submittedName>
        <fullName evidence="2">TIGR03086 family metal-binding protein</fullName>
    </submittedName>
</protein>
<dbReference type="InterPro" id="IPR017520">
    <property type="entry name" value="CHP03086"/>
</dbReference>
<organism evidence="2 3">
    <name type="scientific">Salininema proteolyticum</name>
    <dbReference type="NCBI Taxonomy" id="1607685"/>
    <lineage>
        <taxon>Bacteria</taxon>
        <taxon>Bacillati</taxon>
        <taxon>Actinomycetota</taxon>
        <taxon>Actinomycetes</taxon>
        <taxon>Glycomycetales</taxon>
        <taxon>Glycomycetaceae</taxon>
        <taxon>Salininema</taxon>
    </lineage>
</organism>
<evidence type="ECO:0000313" key="2">
    <source>
        <dbReference type="EMBL" id="MFC4334222.1"/>
    </source>
</evidence>
<comment type="caution">
    <text evidence="2">The sequence shown here is derived from an EMBL/GenBank/DDBJ whole genome shotgun (WGS) entry which is preliminary data.</text>
</comment>
<keyword evidence="3" id="KW-1185">Reference proteome</keyword>
<reference evidence="3" key="1">
    <citation type="journal article" date="2019" name="Int. J. Syst. Evol. Microbiol.">
        <title>The Global Catalogue of Microorganisms (GCM) 10K type strain sequencing project: providing services to taxonomists for standard genome sequencing and annotation.</title>
        <authorList>
            <consortium name="The Broad Institute Genomics Platform"/>
            <consortium name="The Broad Institute Genome Sequencing Center for Infectious Disease"/>
            <person name="Wu L."/>
            <person name="Ma J."/>
        </authorList>
    </citation>
    <scope>NUCLEOTIDE SEQUENCE [LARGE SCALE GENOMIC DNA]</scope>
    <source>
        <strain evidence="3">IBRC-M 10908</strain>
    </source>
</reference>
<dbReference type="RefSeq" id="WP_380617958.1">
    <property type="nucleotide sequence ID" value="NZ_JBHSDK010000003.1"/>
</dbReference>
<dbReference type="InterPro" id="IPR024344">
    <property type="entry name" value="MDMPI_metal-binding"/>
</dbReference>
<dbReference type="Proteomes" id="UP001595823">
    <property type="component" value="Unassembled WGS sequence"/>
</dbReference>
<accession>A0ABV8TUE2</accession>
<gene>
    <name evidence="2" type="ORF">ACFPET_03320</name>
</gene>
<dbReference type="InterPro" id="IPR017517">
    <property type="entry name" value="Maleyloyr_isom"/>
</dbReference>
<dbReference type="Gene3D" id="1.20.120.450">
    <property type="entry name" value="dinb family like domain"/>
    <property type="match status" value="1"/>
</dbReference>
<dbReference type="EMBL" id="JBHSDK010000003">
    <property type="protein sequence ID" value="MFC4334222.1"/>
    <property type="molecule type" value="Genomic_DNA"/>
</dbReference>
<dbReference type="SUPFAM" id="SSF109854">
    <property type="entry name" value="DinB/YfiT-like putative metalloenzymes"/>
    <property type="match status" value="1"/>
</dbReference>
<evidence type="ECO:0000259" key="1">
    <source>
        <dbReference type="Pfam" id="PF11716"/>
    </source>
</evidence>
<dbReference type="NCBIfam" id="TIGR03083">
    <property type="entry name" value="maleylpyruvate isomerase family mycothiol-dependent enzyme"/>
    <property type="match status" value="1"/>
</dbReference>
<dbReference type="InterPro" id="IPR034660">
    <property type="entry name" value="DinB/YfiT-like"/>
</dbReference>
<sequence>MAHDFSMDLAAVFDRTADIISHIEPDEWDRPTPCSEWNVREVVAHLVLGNRAYVSRMRGEPPERSPFPRPGDDDVLGDDPARTYRCSAASLLDEIEAPDAMERTYELPFTTVTGEAALRIRMTDNLVHGWDLSRATGHPLHYSDDVILRLAEDLAPMVGRLPRDGEYFGPIEEIPDGARPIDVLAALLGRKVGAETG</sequence>
<name>A0ABV8TUE2_9ACTN</name>